<dbReference type="InterPro" id="IPR027475">
    <property type="entry name" value="Asparaginase/glutaminase_AS2"/>
</dbReference>
<evidence type="ECO:0000313" key="10">
    <source>
        <dbReference type="Proteomes" id="UP000464658"/>
    </source>
</evidence>
<protein>
    <recommendedName>
        <fullName evidence="2">asparaginase</fullName>
        <ecNumber evidence="2">3.5.1.1</ecNumber>
    </recommendedName>
</protein>
<dbReference type="InterPro" id="IPR037152">
    <property type="entry name" value="L-asparaginase_N_sf"/>
</dbReference>
<proteinExistence type="inferred from homology"/>
<evidence type="ECO:0000256" key="1">
    <source>
        <dbReference type="ARBA" id="ARBA00010518"/>
    </source>
</evidence>
<reference evidence="9 10" key="1">
    <citation type="submission" date="2019-12" db="EMBL/GenBank/DDBJ databases">
        <title>Full genome sequence of a Bacillus safensis strain isolated from commercially available natto in Indonesia.</title>
        <authorList>
            <person name="Yoshida M."/>
            <person name="Uomi M."/>
            <person name="Waturangi D."/>
            <person name="Ekaputri J.J."/>
            <person name="Setiamarga D.H.E."/>
        </authorList>
    </citation>
    <scope>NUCLEOTIDE SEQUENCE [LARGE SCALE GENOMIC DNA]</scope>
    <source>
        <strain evidence="9 10">IDN1</strain>
    </source>
</reference>
<dbReference type="InterPro" id="IPR020827">
    <property type="entry name" value="Asparaginase/glutaminase_AS1"/>
</dbReference>
<dbReference type="InterPro" id="IPR036152">
    <property type="entry name" value="Asp/glu_Ase-like_sf"/>
</dbReference>
<dbReference type="PRINTS" id="PR00139">
    <property type="entry name" value="ASNGLNASE"/>
</dbReference>
<name>A0A5S9MJF7_BACIA</name>
<evidence type="ECO:0000256" key="2">
    <source>
        <dbReference type="ARBA" id="ARBA00012920"/>
    </source>
</evidence>
<feature type="binding site" evidence="5">
    <location>
        <position position="54"/>
    </location>
    <ligand>
        <name>substrate</name>
    </ligand>
</feature>
<evidence type="ECO:0000256" key="3">
    <source>
        <dbReference type="ARBA" id="ARBA00049366"/>
    </source>
</evidence>
<evidence type="ECO:0000256" key="4">
    <source>
        <dbReference type="PIRSR" id="PIRSR001220-1"/>
    </source>
</evidence>
<dbReference type="PROSITE" id="PS00917">
    <property type="entry name" value="ASN_GLN_ASE_2"/>
    <property type="match status" value="1"/>
</dbReference>
<feature type="active site" evidence="7">
    <location>
        <position position="85"/>
    </location>
</feature>
<dbReference type="PROSITE" id="PS51732">
    <property type="entry name" value="ASN_GLN_ASE_3"/>
    <property type="match status" value="1"/>
</dbReference>
<dbReference type="PIRSF" id="PIRSF001220">
    <property type="entry name" value="L-ASNase_gatD"/>
    <property type="match status" value="1"/>
</dbReference>
<dbReference type="Proteomes" id="UP000464658">
    <property type="component" value="Chromosome"/>
</dbReference>
<dbReference type="SUPFAM" id="SSF53774">
    <property type="entry name" value="Glutaminase/Asparaginase"/>
    <property type="match status" value="1"/>
</dbReference>
<dbReference type="PROSITE" id="PS00144">
    <property type="entry name" value="ASN_GLN_ASE_1"/>
    <property type="match status" value="1"/>
</dbReference>
<feature type="active site" evidence="6">
    <location>
        <position position="12"/>
    </location>
</feature>
<feature type="binding site" evidence="5">
    <location>
        <begin position="85"/>
        <end position="86"/>
    </location>
    <ligand>
        <name>substrate</name>
    </ligand>
</feature>
<sequence length="107" mass="11847">MKKLLLLTTGGTIASVESENGLAPGVKAEDLLSYLNEINAEYTMDTKSLMSIDSTNMQPEYWVDIATAIYENYDQYDGFVVTHGTDTMAYTSAALSYMLQKILISRS</sequence>
<dbReference type="PANTHER" id="PTHR11707">
    <property type="entry name" value="L-ASPARAGINASE"/>
    <property type="match status" value="1"/>
</dbReference>
<accession>A0A5S9MJF7</accession>
<comment type="catalytic activity">
    <reaction evidence="3">
        <text>L-asparagine + H2O = L-aspartate + NH4(+)</text>
        <dbReference type="Rhea" id="RHEA:21016"/>
        <dbReference type="ChEBI" id="CHEBI:15377"/>
        <dbReference type="ChEBI" id="CHEBI:28938"/>
        <dbReference type="ChEBI" id="CHEBI:29991"/>
        <dbReference type="ChEBI" id="CHEBI:58048"/>
        <dbReference type="EC" id="3.5.1.1"/>
    </reaction>
</comment>
<feature type="domain" description="L-asparaginase N-terminal" evidence="8">
    <location>
        <begin position="3"/>
        <end position="101"/>
    </location>
</feature>
<dbReference type="InterPro" id="IPR006034">
    <property type="entry name" value="Asparaginase/glutaminase-like"/>
</dbReference>
<dbReference type="AlphaFoldDB" id="A0A5S9MJF7"/>
<dbReference type="GO" id="GO:0004067">
    <property type="term" value="F:asparaginase activity"/>
    <property type="evidence" value="ECO:0007669"/>
    <property type="project" value="UniProtKB-UniRule"/>
</dbReference>
<evidence type="ECO:0000259" key="8">
    <source>
        <dbReference type="Pfam" id="PF00710"/>
    </source>
</evidence>
<dbReference type="Pfam" id="PF00710">
    <property type="entry name" value="Asparaginase"/>
    <property type="match status" value="1"/>
</dbReference>
<gene>
    <name evidence="9" type="ORF">BsIDN1_68660</name>
</gene>
<dbReference type="PIRSF" id="PIRSF500176">
    <property type="entry name" value="L_ASNase"/>
    <property type="match status" value="1"/>
</dbReference>
<dbReference type="PANTHER" id="PTHR11707:SF28">
    <property type="entry name" value="60 KDA LYSOPHOSPHOLIPASE"/>
    <property type="match status" value="1"/>
</dbReference>
<dbReference type="InterPro" id="IPR027474">
    <property type="entry name" value="L-asparaginase_N"/>
</dbReference>
<evidence type="ECO:0000256" key="7">
    <source>
        <dbReference type="PROSITE-ProRule" id="PRU10100"/>
    </source>
</evidence>
<evidence type="ECO:0000256" key="6">
    <source>
        <dbReference type="PROSITE-ProRule" id="PRU10099"/>
    </source>
</evidence>
<dbReference type="EMBL" id="AP021906">
    <property type="protein sequence ID" value="BBP93248.1"/>
    <property type="molecule type" value="Genomic_DNA"/>
</dbReference>
<organism evidence="9 10">
    <name type="scientific">Bacillus safensis</name>
    <dbReference type="NCBI Taxonomy" id="561879"/>
    <lineage>
        <taxon>Bacteria</taxon>
        <taxon>Bacillati</taxon>
        <taxon>Bacillota</taxon>
        <taxon>Bacilli</taxon>
        <taxon>Bacillales</taxon>
        <taxon>Bacillaceae</taxon>
        <taxon>Bacillus</taxon>
    </lineage>
</organism>
<dbReference type="EC" id="3.5.1.1" evidence="2"/>
<comment type="similarity">
    <text evidence="1">Belongs to the asparaginase 1 family.</text>
</comment>
<dbReference type="GO" id="GO:0006520">
    <property type="term" value="P:amino acid metabolic process"/>
    <property type="evidence" value="ECO:0007669"/>
    <property type="project" value="InterPro"/>
</dbReference>
<dbReference type="Gene3D" id="3.40.50.1170">
    <property type="entry name" value="L-asparaginase, N-terminal domain"/>
    <property type="match status" value="1"/>
</dbReference>
<evidence type="ECO:0000313" key="9">
    <source>
        <dbReference type="EMBL" id="BBP93248.1"/>
    </source>
</evidence>
<feature type="active site" description="O-isoaspartyl threonine intermediate" evidence="4">
    <location>
        <position position="12"/>
    </location>
</feature>
<evidence type="ECO:0000256" key="5">
    <source>
        <dbReference type="PIRSR" id="PIRSR001220-2"/>
    </source>
</evidence>